<protein>
    <submittedName>
        <fullName evidence="1">Uncharacterized protein</fullName>
    </submittedName>
</protein>
<keyword evidence="2" id="KW-1185">Reference proteome</keyword>
<gene>
    <name evidence="1" type="ORF">MSAR_04810</name>
</gene>
<name>A0A7I7SMV4_9MYCO</name>
<dbReference type="KEGG" id="msar:MSAR_04810"/>
<dbReference type="EMBL" id="AP022595">
    <property type="protein sequence ID" value="BBY57345.1"/>
    <property type="molecule type" value="Genomic_DNA"/>
</dbReference>
<reference evidence="1 2" key="1">
    <citation type="journal article" date="2019" name="Emerg. Microbes Infect.">
        <title>Comprehensive subspecies identification of 175 nontuberculous mycobacteria species based on 7547 genomic profiles.</title>
        <authorList>
            <person name="Matsumoto Y."/>
            <person name="Kinjo T."/>
            <person name="Motooka D."/>
            <person name="Nabeya D."/>
            <person name="Jung N."/>
            <person name="Uechi K."/>
            <person name="Horii T."/>
            <person name="Iida T."/>
            <person name="Fujita J."/>
            <person name="Nakamura S."/>
        </authorList>
    </citation>
    <scope>NUCLEOTIDE SEQUENCE [LARGE SCALE GENOMIC DNA]</scope>
    <source>
        <strain evidence="1 2">JCM 30395</strain>
    </source>
</reference>
<evidence type="ECO:0000313" key="2">
    <source>
        <dbReference type="Proteomes" id="UP000466445"/>
    </source>
</evidence>
<proteinExistence type="predicted"/>
<evidence type="ECO:0000313" key="1">
    <source>
        <dbReference type="EMBL" id="BBY57345.1"/>
    </source>
</evidence>
<dbReference type="Proteomes" id="UP000466445">
    <property type="component" value="Chromosome"/>
</dbReference>
<dbReference type="AlphaFoldDB" id="A0A7I7SMV4"/>
<organism evidence="1 2">
    <name type="scientific">Mycolicibacterium sarraceniae</name>
    <dbReference type="NCBI Taxonomy" id="1534348"/>
    <lineage>
        <taxon>Bacteria</taxon>
        <taxon>Bacillati</taxon>
        <taxon>Actinomycetota</taxon>
        <taxon>Actinomycetes</taxon>
        <taxon>Mycobacteriales</taxon>
        <taxon>Mycobacteriaceae</taxon>
        <taxon>Mycolicibacterium</taxon>
    </lineage>
</organism>
<accession>A0A7I7SMV4</accession>
<sequence length="96" mass="10069">MCPVVGLVGPAGQQPAGLELVDAVGQRLDPDLQPDLARSRRIGPISCAPWYLSLMLFTAPLLARGLVRLTYKRASTEASSAPIAVADARPAARTSS</sequence>